<gene>
    <name evidence="2" type="ORF">NCTC7582_03653</name>
</gene>
<organism evidence="2 3">
    <name type="scientific">Lysinibacillus capsici</name>
    <dbReference type="NCBI Taxonomy" id="2115968"/>
    <lineage>
        <taxon>Bacteria</taxon>
        <taxon>Bacillati</taxon>
        <taxon>Bacillota</taxon>
        <taxon>Bacilli</taxon>
        <taxon>Bacillales</taxon>
        <taxon>Bacillaceae</taxon>
        <taxon>Lysinibacillus</taxon>
    </lineage>
</organism>
<dbReference type="AlphaFoldDB" id="A0A2X0XNV1"/>
<proteinExistence type="predicted"/>
<evidence type="ECO:0000313" key="3">
    <source>
        <dbReference type="Proteomes" id="UP000251431"/>
    </source>
</evidence>
<reference evidence="2 3" key="1">
    <citation type="submission" date="2018-06" db="EMBL/GenBank/DDBJ databases">
        <authorList>
            <consortium name="Pathogen Informatics"/>
            <person name="Doyle S."/>
        </authorList>
    </citation>
    <scope>NUCLEOTIDE SEQUENCE [LARGE SCALE GENOMIC DNA]</scope>
    <source>
        <strain evidence="2 3">NCTC7582</strain>
    </source>
</reference>
<protein>
    <submittedName>
        <fullName evidence="2">Uncharacterized protein</fullName>
    </submittedName>
</protein>
<dbReference type="EMBL" id="UAQE01000001">
    <property type="protein sequence ID" value="SPU00854.1"/>
    <property type="molecule type" value="Genomic_DNA"/>
</dbReference>
<evidence type="ECO:0000256" key="1">
    <source>
        <dbReference type="SAM" id="Phobius"/>
    </source>
</evidence>
<keyword evidence="1" id="KW-0472">Membrane</keyword>
<dbReference type="Proteomes" id="UP000251431">
    <property type="component" value="Unassembled WGS sequence"/>
</dbReference>
<name>A0A2X0XNV1_9BACI</name>
<keyword evidence="1" id="KW-0812">Transmembrane</keyword>
<feature type="transmembrane region" description="Helical" evidence="1">
    <location>
        <begin position="7"/>
        <end position="37"/>
    </location>
</feature>
<feature type="transmembrane region" description="Helical" evidence="1">
    <location>
        <begin position="49"/>
        <end position="69"/>
    </location>
</feature>
<sequence>MVNSKRLLLFIGWVNVVAALLLFQAFCGLMAICMGFVLKKDYQAPTHGLVLIVVGILSTVIGWLLNHFYM</sequence>
<evidence type="ECO:0000313" key="2">
    <source>
        <dbReference type="EMBL" id="SPU00854.1"/>
    </source>
</evidence>
<keyword evidence="1" id="KW-1133">Transmembrane helix</keyword>
<accession>A0A2X0XNV1</accession>
<dbReference type="RefSeq" id="WP_112117939.1">
    <property type="nucleotide sequence ID" value="NZ_UAQE01000001.1"/>
</dbReference>